<dbReference type="OrthoDB" id="9794898at2"/>
<dbReference type="GO" id="GO:0042781">
    <property type="term" value="F:3'-tRNA processing endoribonuclease activity"/>
    <property type="evidence" value="ECO:0007669"/>
    <property type="project" value="TreeGrafter"/>
</dbReference>
<organism evidence="3 4">
    <name type="scientific">Secundilactobacillus malefermentans</name>
    <dbReference type="NCBI Taxonomy" id="176292"/>
    <lineage>
        <taxon>Bacteria</taxon>
        <taxon>Bacillati</taxon>
        <taxon>Bacillota</taxon>
        <taxon>Bacilli</taxon>
        <taxon>Lactobacillales</taxon>
        <taxon>Lactobacillaceae</taxon>
        <taxon>Secundilactobacillus</taxon>
    </lineage>
</organism>
<dbReference type="PANTHER" id="PTHR46018:SF4">
    <property type="entry name" value="METALLO-HYDROLASE YHFI-RELATED"/>
    <property type="match status" value="1"/>
</dbReference>
<evidence type="ECO:0000256" key="1">
    <source>
        <dbReference type="ARBA" id="ARBA00022833"/>
    </source>
</evidence>
<dbReference type="PANTHER" id="PTHR46018">
    <property type="entry name" value="ZINC PHOSPHODIESTERASE ELAC PROTEIN 1"/>
    <property type="match status" value="1"/>
</dbReference>
<sequence>MKLTVLGYYGGYPQNGVGTSSYLVQSNQFNLLIDCGSGALLSLEKVLDPLQLNAVVLSHYHHDHTADIGVLQYYWQLHPQNRAQDLLPIYGHTQDPLNFGALNWPNSTIGKPYSEDKELVLGPFEISFLETQHPVPAFAMRITERETGKVLVFTADTNYFNKMVEFSKNSDLLLTDTNFFDDKQGKKWHLTAGESGTLAKLAGAKNLLLTHLPQNGDLEELTRQAQQSAGDLIPVQHAELRKGYQI</sequence>
<proteinExistence type="predicted"/>
<protein>
    <recommendedName>
        <fullName evidence="2">Metallo-beta-lactamase domain-containing protein</fullName>
    </recommendedName>
</protein>
<evidence type="ECO:0000313" key="4">
    <source>
        <dbReference type="Proteomes" id="UP000294854"/>
    </source>
</evidence>
<accession>A0A4R5NTF9</accession>
<gene>
    <name evidence="3" type="ORF">C5L31_001216</name>
</gene>
<dbReference type="CDD" id="cd07716">
    <property type="entry name" value="RNaseZ_short-form-like_MBL-fold"/>
    <property type="match status" value="1"/>
</dbReference>
<evidence type="ECO:0000259" key="2">
    <source>
        <dbReference type="SMART" id="SM00849"/>
    </source>
</evidence>
<feature type="domain" description="Metallo-beta-lactamase" evidence="2">
    <location>
        <begin position="18"/>
        <end position="205"/>
    </location>
</feature>
<dbReference type="EMBL" id="PUFO01000007">
    <property type="protein sequence ID" value="TDG80640.1"/>
    <property type="molecule type" value="Genomic_DNA"/>
</dbReference>
<comment type="caution">
    <text evidence="3">The sequence shown here is derived from an EMBL/GenBank/DDBJ whole genome shotgun (WGS) entry which is preliminary data.</text>
</comment>
<dbReference type="Pfam" id="PF12706">
    <property type="entry name" value="Lactamase_B_2"/>
    <property type="match status" value="1"/>
</dbReference>
<dbReference type="AlphaFoldDB" id="A0A4R5NTF9"/>
<name>A0A4R5NTF9_9LACO</name>
<dbReference type="Proteomes" id="UP000294854">
    <property type="component" value="Unassembled WGS sequence"/>
</dbReference>
<evidence type="ECO:0000313" key="3">
    <source>
        <dbReference type="EMBL" id="TDG80640.1"/>
    </source>
</evidence>
<dbReference type="Gene3D" id="3.60.15.10">
    <property type="entry name" value="Ribonuclease Z/Hydroxyacylglutathione hydrolase-like"/>
    <property type="match status" value="1"/>
</dbReference>
<keyword evidence="1" id="KW-0862">Zinc</keyword>
<dbReference type="SUPFAM" id="SSF56281">
    <property type="entry name" value="Metallo-hydrolase/oxidoreductase"/>
    <property type="match status" value="1"/>
</dbReference>
<dbReference type="SMART" id="SM00849">
    <property type="entry name" value="Lactamase_B"/>
    <property type="match status" value="1"/>
</dbReference>
<dbReference type="RefSeq" id="WP_010620137.1">
    <property type="nucleotide sequence ID" value="NZ_PUFO01000007.1"/>
</dbReference>
<keyword evidence="4" id="KW-1185">Reference proteome</keyword>
<dbReference type="STRING" id="1122149.FD44_GL000547"/>
<dbReference type="InterPro" id="IPR001279">
    <property type="entry name" value="Metallo-B-lactamas"/>
</dbReference>
<reference evidence="3 4" key="1">
    <citation type="journal article" date="2019" name="Appl. Microbiol. Biotechnol.">
        <title>Uncovering carbohydrate metabolism through a genotype-phenotype association study of 56 lactic acid bacteria genomes.</title>
        <authorList>
            <person name="Buron-Moles G."/>
            <person name="Chailyan A."/>
            <person name="Dolejs I."/>
            <person name="Forster J."/>
            <person name="Miks M.H."/>
        </authorList>
    </citation>
    <scope>NUCLEOTIDE SEQUENCE [LARGE SCALE GENOMIC DNA]</scope>
    <source>
        <strain evidence="3 4">ATCC 49373</strain>
    </source>
</reference>
<dbReference type="InterPro" id="IPR036866">
    <property type="entry name" value="RibonucZ/Hydroxyglut_hydro"/>
</dbReference>